<evidence type="ECO:0000256" key="1">
    <source>
        <dbReference type="SAM" id="Phobius"/>
    </source>
</evidence>
<accession>A0A7Z0CGR5</accession>
<organism evidence="2 3">
    <name type="scientific">Demequina lutea</name>
    <dbReference type="NCBI Taxonomy" id="431489"/>
    <lineage>
        <taxon>Bacteria</taxon>
        <taxon>Bacillati</taxon>
        <taxon>Actinomycetota</taxon>
        <taxon>Actinomycetes</taxon>
        <taxon>Micrococcales</taxon>
        <taxon>Demequinaceae</taxon>
        <taxon>Demequina</taxon>
    </lineage>
</organism>
<comment type="caution">
    <text evidence="2">The sequence shown here is derived from an EMBL/GenBank/DDBJ whole genome shotgun (WGS) entry which is preliminary data.</text>
</comment>
<dbReference type="EMBL" id="JACBZO010000001">
    <property type="protein sequence ID" value="NYI40711.1"/>
    <property type="molecule type" value="Genomic_DNA"/>
</dbReference>
<feature type="transmembrane region" description="Helical" evidence="1">
    <location>
        <begin position="23"/>
        <end position="41"/>
    </location>
</feature>
<keyword evidence="1" id="KW-1133">Transmembrane helix</keyword>
<feature type="transmembrane region" description="Helical" evidence="1">
    <location>
        <begin position="74"/>
        <end position="96"/>
    </location>
</feature>
<keyword evidence="1" id="KW-0472">Membrane</keyword>
<dbReference type="AlphaFoldDB" id="A0A7Z0CGR5"/>
<keyword evidence="3" id="KW-1185">Reference proteome</keyword>
<sequence length="136" mass="14714">MTPKPEAPAPAPELVKVRRYSRLFVWSMIATWLLSFAPMIYRLGTLPLALLAIVLGVLAFWSTFGLPNMGSLRVMLGMGGFGAAVLALMGIGWLAIAPEVVQLNSCTRTALTPQGELVCQQDFHAAVKARYGIELP</sequence>
<dbReference type="RefSeq" id="WP_152649498.1">
    <property type="nucleotide sequence ID" value="NZ_BBRC01000003.1"/>
</dbReference>
<dbReference type="Proteomes" id="UP000547973">
    <property type="component" value="Unassembled WGS sequence"/>
</dbReference>
<evidence type="ECO:0000313" key="3">
    <source>
        <dbReference type="Proteomes" id="UP000547973"/>
    </source>
</evidence>
<proteinExistence type="predicted"/>
<evidence type="ECO:0000313" key="2">
    <source>
        <dbReference type="EMBL" id="NYI40711.1"/>
    </source>
</evidence>
<keyword evidence="1" id="KW-0812">Transmembrane</keyword>
<feature type="transmembrane region" description="Helical" evidence="1">
    <location>
        <begin position="47"/>
        <end position="67"/>
    </location>
</feature>
<gene>
    <name evidence="2" type="ORF">BKA03_000830</name>
</gene>
<reference evidence="2 3" key="1">
    <citation type="submission" date="2020-07" db="EMBL/GenBank/DDBJ databases">
        <title>Sequencing the genomes of 1000 actinobacteria strains.</title>
        <authorList>
            <person name="Klenk H.-P."/>
        </authorList>
    </citation>
    <scope>NUCLEOTIDE SEQUENCE [LARGE SCALE GENOMIC DNA]</scope>
    <source>
        <strain evidence="2 3">DSM 19970</strain>
    </source>
</reference>
<name>A0A7Z0CGR5_9MICO</name>
<protein>
    <submittedName>
        <fullName evidence="2">Uncharacterized protein</fullName>
    </submittedName>
</protein>